<dbReference type="InterPro" id="IPR008271">
    <property type="entry name" value="Ser/Thr_kinase_AS"/>
</dbReference>
<dbReference type="OrthoDB" id="3265205at2759"/>
<dbReference type="EC" id="2.7.11.1" evidence="1"/>
<evidence type="ECO:0000313" key="7">
    <source>
        <dbReference type="EMBL" id="PIL26830.1"/>
    </source>
</evidence>
<evidence type="ECO:0000256" key="3">
    <source>
        <dbReference type="ARBA" id="ARBA00022840"/>
    </source>
</evidence>
<keyword evidence="5" id="KW-0723">Serine/threonine-protein kinase</keyword>
<dbReference type="SUPFAM" id="SSF56112">
    <property type="entry name" value="Protein kinase-like (PK-like)"/>
    <property type="match status" value="1"/>
</dbReference>
<dbReference type="GO" id="GO:0004674">
    <property type="term" value="F:protein serine/threonine kinase activity"/>
    <property type="evidence" value="ECO:0007669"/>
    <property type="project" value="UniProtKB-KW"/>
</dbReference>
<dbReference type="Pfam" id="PF00069">
    <property type="entry name" value="Pkinase"/>
    <property type="match status" value="1"/>
</dbReference>
<gene>
    <name evidence="7" type="ORF">GSI_11091</name>
</gene>
<evidence type="ECO:0000256" key="1">
    <source>
        <dbReference type="ARBA" id="ARBA00012513"/>
    </source>
</evidence>
<dbReference type="InterPro" id="IPR011009">
    <property type="entry name" value="Kinase-like_dom_sf"/>
</dbReference>
<dbReference type="PROSITE" id="PS50011">
    <property type="entry name" value="PROTEIN_KINASE_DOM"/>
    <property type="match status" value="1"/>
</dbReference>
<dbReference type="PANTHER" id="PTHR11909">
    <property type="entry name" value="CASEIN KINASE-RELATED"/>
    <property type="match status" value="1"/>
</dbReference>
<dbReference type="PROSITE" id="PS00107">
    <property type="entry name" value="PROTEIN_KINASE_ATP"/>
    <property type="match status" value="1"/>
</dbReference>
<dbReference type="SMART" id="SM00220">
    <property type="entry name" value="S_TKc"/>
    <property type="match status" value="1"/>
</dbReference>
<feature type="binding site" evidence="4">
    <location>
        <position position="39"/>
    </location>
    <ligand>
        <name>ATP</name>
        <dbReference type="ChEBI" id="CHEBI:30616"/>
    </ligand>
</feature>
<keyword evidence="8" id="KW-1185">Reference proteome</keyword>
<proteinExistence type="inferred from homology"/>
<sequence length="410" mass="45916">MRISYGMELLGRGRHGLVWATTVTMAEHSEYVGRVFAMKKAPVSNHIRHPMLLHEACAIVLLQGHPSIPKGVAWGRSQFFEYLVMERLDRNLEETIAAQGQGRLTLRNLVILMSQMQLDVIEHVHDKGILHCDIKPRNFVFGSQSEGKGGRLHLVDFGLSRPWIDPKTGQPFPEELNVSFRGTLHLASRNVHLGHTPSRRDDIVSIAYTLVKLLTGTLPWGEAKTQNEVLPILYAHTGSTLCQGYDNVFAQFVDYACGLQYDETPKYQRWRQAFLDLVPGLSADAPFNPEDDSEPRVGVQKNENDDLLRCEDCPKAPVYPISDFFQNRVYGCESQSSKGGKHGFVPNWGSSWSCGTPIRAEEVFGDEFAVVKESLEFIDAPPDYSNGPCAYEGLAPPEVIKNAQSDLHRI</sequence>
<dbReference type="PROSITE" id="PS00108">
    <property type="entry name" value="PROTEIN_KINASE_ST"/>
    <property type="match status" value="1"/>
</dbReference>
<dbReference type="GO" id="GO:0005524">
    <property type="term" value="F:ATP binding"/>
    <property type="evidence" value="ECO:0007669"/>
    <property type="project" value="UniProtKB-UniRule"/>
</dbReference>
<evidence type="ECO:0000256" key="2">
    <source>
        <dbReference type="ARBA" id="ARBA00022741"/>
    </source>
</evidence>
<evidence type="ECO:0000256" key="4">
    <source>
        <dbReference type="PROSITE-ProRule" id="PRU10141"/>
    </source>
</evidence>
<dbReference type="EMBL" id="AYKW01000036">
    <property type="protein sequence ID" value="PIL26830.1"/>
    <property type="molecule type" value="Genomic_DNA"/>
</dbReference>
<evidence type="ECO:0000256" key="5">
    <source>
        <dbReference type="RuleBase" id="RU000304"/>
    </source>
</evidence>
<dbReference type="AlphaFoldDB" id="A0A2G8RZ89"/>
<keyword evidence="2 4" id="KW-0547">Nucleotide-binding</keyword>
<comment type="similarity">
    <text evidence="5">Belongs to the protein kinase superfamily.</text>
</comment>
<organism evidence="7 8">
    <name type="scientific">Ganoderma sinense ZZ0214-1</name>
    <dbReference type="NCBI Taxonomy" id="1077348"/>
    <lineage>
        <taxon>Eukaryota</taxon>
        <taxon>Fungi</taxon>
        <taxon>Dikarya</taxon>
        <taxon>Basidiomycota</taxon>
        <taxon>Agaricomycotina</taxon>
        <taxon>Agaricomycetes</taxon>
        <taxon>Polyporales</taxon>
        <taxon>Polyporaceae</taxon>
        <taxon>Ganoderma</taxon>
    </lineage>
</organism>
<feature type="domain" description="Protein kinase" evidence="6">
    <location>
        <begin position="4"/>
        <end position="275"/>
    </location>
</feature>
<dbReference type="InterPro" id="IPR050235">
    <property type="entry name" value="CK1_Ser-Thr_kinase"/>
</dbReference>
<protein>
    <recommendedName>
        <fullName evidence="1">non-specific serine/threonine protein kinase</fullName>
        <ecNumber evidence="1">2.7.11.1</ecNumber>
    </recommendedName>
</protein>
<comment type="caution">
    <text evidence="7">The sequence shown here is derived from an EMBL/GenBank/DDBJ whole genome shotgun (WGS) entry which is preliminary data.</text>
</comment>
<dbReference type="STRING" id="1077348.A0A2G8RZ89"/>
<accession>A0A2G8RZ89</accession>
<dbReference type="InterPro" id="IPR017441">
    <property type="entry name" value="Protein_kinase_ATP_BS"/>
</dbReference>
<evidence type="ECO:0000259" key="6">
    <source>
        <dbReference type="PROSITE" id="PS50011"/>
    </source>
</evidence>
<name>A0A2G8RZ89_9APHY</name>
<reference evidence="7 8" key="1">
    <citation type="journal article" date="2015" name="Sci. Rep.">
        <title>Chromosome-level genome map provides insights into diverse defense mechanisms in the medicinal fungus Ganoderma sinense.</title>
        <authorList>
            <person name="Zhu Y."/>
            <person name="Xu J."/>
            <person name="Sun C."/>
            <person name="Zhou S."/>
            <person name="Xu H."/>
            <person name="Nelson D.R."/>
            <person name="Qian J."/>
            <person name="Song J."/>
            <person name="Luo H."/>
            <person name="Xiang L."/>
            <person name="Li Y."/>
            <person name="Xu Z."/>
            <person name="Ji A."/>
            <person name="Wang L."/>
            <person name="Lu S."/>
            <person name="Hayward A."/>
            <person name="Sun W."/>
            <person name="Li X."/>
            <person name="Schwartz D.C."/>
            <person name="Wang Y."/>
            <person name="Chen S."/>
        </authorList>
    </citation>
    <scope>NUCLEOTIDE SEQUENCE [LARGE SCALE GENOMIC DNA]</scope>
    <source>
        <strain evidence="7 8">ZZ0214-1</strain>
    </source>
</reference>
<keyword evidence="5" id="KW-0418">Kinase</keyword>
<dbReference type="InterPro" id="IPR000719">
    <property type="entry name" value="Prot_kinase_dom"/>
</dbReference>
<dbReference type="Proteomes" id="UP000230002">
    <property type="component" value="Unassembled WGS sequence"/>
</dbReference>
<evidence type="ECO:0000313" key="8">
    <source>
        <dbReference type="Proteomes" id="UP000230002"/>
    </source>
</evidence>
<keyword evidence="5" id="KW-0808">Transferase</keyword>
<keyword evidence="3 4" id="KW-0067">ATP-binding</keyword>
<dbReference type="Gene3D" id="1.10.510.10">
    <property type="entry name" value="Transferase(Phosphotransferase) domain 1"/>
    <property type="match status" value="1"/>
</dbReference>